<dbReference type="AlphaFoldDB" id="A0A212TGG2"/>
<feature type="chain" id="PRO_5012013205" evidence="1">
    <location>
        <begin position="24"/>
        <end position="645"/>
    </location>
</feature>
<dbReference type="Gene3D" id="2.60.40.10">
    <property type="entry name" value="Immunoglobulins"/>
    <property type="match status" value="1"/>
</dbReference>
<dbReference type="Pfam" id="PF13585">
    <property type="entry name" value="CHU_C"/>
    <property type="match status" value="1"/>
</dbReference>
<dbReference type="InterPro" id="IPR036116">
    <property type="entry name" value="FN3_sf"/>
</dbReference>
<dbReference type="Proteomes" id="UP000198131">
    <property type="component" value="Unassembled WGS sequence"/>
</dbReference>
<dbReference type="RefSeq" id="WP_088842470.1">
    <property type="nucleotide sequence ID" value="NZ_FYEW01000001.1"/>
</dbReference>
<dbReference type="OrthoDB" id="631648at2"/>
<keyword evidence="3" id="KW-1185">Reference proteome</keyword>
<proteinExistence type="predicted"/>
<evidence type="ECO:0000313" key="3">
    <source>
        <dbReference type="Proteomes" id="UP000198131"/>
    </source>
</evidence>
<organism evidence="2 3">
    <name type="scientific">Hymenobacter gelipurpurascens</name>
    <dbReference type="NCBI Taxonomy" id="89968"/>
    <lineage>
        <taxon>Bacteria</taxon>
        <taxon>Pseudomonadati</taxon>
        <taxon>Bacteroidota</taxon>
        <taxon>Cytophagia</taxon>
        <taxon>Cytophagales</taxon>
        <taxon>Hymenobacteraceae</taxon>
        <taxon>Hymenobacter</taxon>
    </lineage>
</organism>
<name>A0A212TGG2_9BACT</name>
<evidence type="ECO:0000256" key="1">
    <source>
        <dbReference type="SAM" id="SignalP"/>
    </source>
</evidence>
<gene>
    <name evidence="2" type="ORF">SAMN06265337_1214</name>
</gene>
<sequence>MVKKSLFLLLTFWTATLTCALHAVGQCVNTPNSGANFRLYDVATKQQVQTLCVGRQVRLKDASGRQLDPAQIYYQKTSALVCSGFTDTSTFYTPAAAGKITITQNTQNPLPNSSGLIFGREYEVKAAPPPAFEVVSCASGSVQLTVTDQTYDQYSVTIGGVAVQPNPRPNAPVTYATNGATAVTLTGSYNSPTLCSNQSTKTFTSLPAPQRPTIQRLTAQNNGSVELQFAALQPEYKYALQLSEGPAGYRTVATVAAPVAGYSVPNTPKLGCYRLVLTDACQASVVLSSADVCSVSLTAASLNGRNRLTWTTSQAGTFEVSRNGQVLVQLPAGTTQYEDTNVTCGVAYTYRVTALNGSVASVSNEAVVTTASTLTPATPQLTASFNLRNQVVLTTTTPLTPTGGQLLYLRNGSELRTTASRTLLDSTLTLGATPQPVCYTVRFLDECGNRSAESAPVCPVLLTATAANEDGTLVRLSWTALRGPDPAALPSYRVQILSPNNTVLGTIAAGLSLTLPPFPPLAGQLDQQELRYRIEAIGSGLASPSYSNIATITRSVKLFVPTAFTPNGDGLNDVLELKGRYLNNFRFVIIDRNGQEVFRATTRAQTWDGRIGSASPVPGAYVWRFEANDQSGQRVAQHGTVTILR</sequence>
<dbReference type="InterPro" id="IPR013783">
    <property type="entry name" value="Ig-like_fold"/>
</dbReference>
<dbReference type="InterPro" id="IPR026341">
    <property type="entry name" value="T9SS_type_B"/>
</dbReference>
<dbReference type="EMBL" id="FYEW01000001">
    <property type="protein sequence ID" value="SNC65093.1"/>
    <property type="molecule type" value="Genomic_DNA"/>
</dbReference>
<reference evidence="3" key="1">
    <citation type="submission" date="2017-06" db="EMBL/GenBank/DDBJ databases">
        <authorList>
            <person name="Varghese N."/>
            <person name="Submissions S."/>
        </authorList>
    </citation>
    <scope>NUCLEOTIDE SEQUENCE [LARGE SCALE GENOMIC DNA]</scope>
    <source>
        <strain evidence="3">DSM 11116</strain>
    </source>
</reference>
<accession>A0A212TGG2</accession>
<protein>
    <submittedName>
        <fullName evidence="2">Gliding motility-associated C-terminal domain-containing protein</fullName>
    </submittedName>
</protein>
<keyword evidence="1" id="KW-0732">Signal</keyword>
<dbReference type="SUPFAM" id="SSF49265">
    <property type="entry name" value="Fibronectin type III"/>
    <property type="match status" value="1"/>
</dbReference>
<dbReference type="NCBIfam" id="TIGR04131">
    <property type="entry name" value="Bac_Flav_CTERM"/>
    <property type="match status" value="1"/>
</dbReference>
<feature type="signal peptide" evidence="1">
    <location>
        <begin position="1"/>
        <end position="23"/>
    </location>
</feature>
<evidence type="ECO:0000313" key="2">
    <source>
        <dbReference type="EMBL" id="SNC65093.1"/>
    </source>
</evidence>